<organism evidence="2 3">
    <name type="scientific">Gemelliphila asaccharolytica</name>
    <dbReference type="NCBI Taxonomy" id="502393"/>
    <lineage>
        <taxon>Bacteria</taxon>
        <taxon>Bacillati</taxon>
        <taxon>Bacillota</taxon>
        <taxon>Bacilli</taxon>
        <taxon>Bacillales</taxon>
        <taxon>Gemellaceae</taxon>
        <taxon>Gemelliphila</taxon>
    </lineage>
</organism>
<gene>
    <name evidence="2" type="ORF">HMPREF1871_00984</name>
</gene>
<name>A0ABR5TL84_9BACL</name>
<evidence type="ECO:0000313" key="3">
    <source>
        <dbReference type="Proteomes" id="UP000070467"/>
    </source>
</evidence>
<dbReference type="EMBL" id="LSDB01000052">
    <property type="protein sequence ID" value="KXB57075.1"/>
    <property type="molecule type" value="Genomic_DNA"/>
</dbReference>
<keyword evidence="3" id="KW-1185">Reference proteome</keyword>
<dbReference type="InterPro" id="IPR045865">
    <property type="entry name" value="ACT-like_dom_sf"/>
</dbReference>
<evidence type="ECO:0000313" key="2">
    <source>
        <dbReference type="EMBL" id="KXB57075.1"/>
    </source>
</evidence>
<comment type="caution">
    <text evidence="2">The sequence shown here is derived from an EMBL/GenBank/DDBJ whole genome shotgun (WGS) entry which is preliminary data.</text>
</comment>
<dbReference type="NCBIfam" id="NF003361">
    <property type="entry name" value="PRK04435.1"/>
    <property type="match status" value="1"/>
</dbReference>
<protein>
    <submittedName>
        <fullName evidence="2">ACT domain protein</fullName>
    </submittedName>
</protein>
<reference evidence="2 3" key="1">
    <citation type="submission" date="2016-01" db="EMBL/GenBank/DDBJ databases">
        <authorList>
            <person name="Mitreva M."/>
            <person name="Pepin K.H."/>
            <person name="Mihindukulasuriya K.A."/>
            <person name="Fulton R."/>
            <person name="Fronick C."/>
            <person name="O'Laughlin M."/>
            <person name="Miner T."/>
            <person name="Herter B."/>
            <person name="Rosa B.A."/>
            <person name="Cordes M."/>
            <person name="Tomlinson C."/>
            <person name="Wollam A."/>
            <person name="Palsikar V.B."/>
            <person name="Mardis E.R."/>
            <person name="Wilson R.K."/>
        </authorList>
    </citation>
    <scope>NUCLEOTIDE SEQUENCE [LARGE SCALE GENOMIC DNA]</scope>
    <source>
        <strain evidence="2 3">KA00071</strain>
    </source>
</reference>
<feature type="domain" description="ACT" evidence="1">
    <location>
        <begin position="72"/>
        <end position="149"/>
    </location>
</feature>
<dbReference type="SUPFAM" id="SSF55021">
    <property type="entry name" value="ACT-like"/>
    <property type="match status" value="1"/>
</dbReference>
<proteinExistence type="predicted"/>
<dbReference type="InterPro" id="IPR002912">
    <property type="entry name" value="ACT_dom"/>
</dbReference>
<evidence type="ECO:0000259" key="1">
    <source>
        <dbReference type="PROSITE" id="PS51671"/>
    </source>
</evidence>
<sequence>MNMKNKKYYIIREDVLPEAVQKTIIIKNELEKNPKLSIQEVSKKYGLSRSAFYKYKDTIYPLKDFKKESILSLSIHVDDIPGILGKILKIIHCENGNIITIHQTVPINERATIIISLNINLEITDIEKIKHLLSNLKHVNKVKVIGVSI</sequence>
<dbReference type="InterPro" id="IPR008310">
    <property type="entry name" value="UPF0735_ACT_dom-cont"/>
</dbReference>
<dbReference type="Gene3D" id="3.30.70.260">
    <property type="match status" value="1"/>
</dbReference>
<dbReference type="PROSITE" id="PS51671">
    <property type="entry name" value="ACT"/>
    <property type="match status" value="1"/>
</dbReference>
<dbReference type="PIRSF" id="PIRSF025624">
    <property type="entry name" value="ACT_PheB"/>
    <property type="match status" value="1"/>
</dbReference>
<accession>A0ABR5TL84</accession>
<dbReference type="Proteomes" id="UP000070467">
    <property type="component" value="Unassembled WGS sequence"/>
</dbReference>